<feature type="region of interest" description="Disordered" evidence="1">
    <location>
        <begin position="93"/>
        <end position="127"/>
    </location>
</feature>
<sequence>MSHYDTSVPKVIAENPKLLKYRRRILNPRRLEPTQGVRTIKVAGKLGMVGAVFYMVLMADWGEGEHCFSGVRRFYDEKKREFFTLSEEDERELRSKGKIVPPAINPADQTPSSPKGIGPFIRSGTSG</sequence>
<dbReference type="RefSeq" id="XP_016610707.1">
    <property type="nucleotide sequence ID" value="XM_016750068.1"/>
</dbReference>
<evidence type="ECO:0000313" key="2">
    <source>
        <dbReference type="EMBL" id="KND02668.1"/>
    </source>
</evidence>
<proteinExistence type="predicted"/>
<dbReference type="OrthoDB" id="2151569at2759"/>
<evidence type="ECO:0000256" key="1">
    <source>
        <dbReference type="SAM" id="MobiDB-lite"/>
    </source>
</evidence>
<accession>A0A0L0HNP4</accession>
<dbReference type="OMA" id="IREWFQE"/>
<dbReference type="eggNOG" id="ENOG502S8IE">
    <property type="taxonomic scope" value="Eukaryota"/>
</dbReference>
<organism evidence="2 3">
    <name type="scientific">Spizellomyces punctatus (strain DAOM BR117)</name>
    <dbReference type="NCBI Taxonomy" id="645134"/>
    <lineage>
        <taxon>Eukaryota</taxon>
        <taxon>Fungi</taxon>
        <taxon>Fungi incertae sedis</taxon>
        <taxon>Chytridiomycota</taxon>
        <taxon>Chytridiomycota incertae sedis</taxon>
        <taxon>Chytridiomycetes</taxon>
        <taxon>Spizellomycetales</taxon>
        <taxon>Spizellomycetaceae</taxon>
        <taxon>Spizellomyces</taxon>
    </lineage>
</organism>
<dbReference type="InParanoid" id="A0A0L0HNP4"/>
<dbReference type="Proteomes" id="UP000053201">
    <property type="component" value="Unassembled WGS sequence"/>
</dbReference>
<protein>
    <submittedName>
        <fullName evidence="2">Uncharacterized protein</fullName>
    </submittedName>
</protein>
<name>A0A0L0HNP4_SPIPD</name>
<gene>
    <name evidence="2" type="ORF">SPPG_01753</name>
</gene>
<dbReference type="GeneID" id="27685395"/>
<keyword evidence="3" id="KW-1185">Reference proteome</keyword>
<reference evidence="2 3" key="1">
    <citation type="submission" date="2009-08" db="EMBL/GenBank/DDBJ databases">
        <title>The Genome Sequence of Spizellomyces punctatus strain DAOM BR117.</title>
        <authorList>
            <consortium name="The Broad Institute Genome Sequencing Platform"/>
            <person name="Russ C."/>
            <person name="Cuomo C."/>
            <person name="Shea T."/>
            <person name="Young S.K."/>
            <person name="Zeng Q."/>
            <person name="Koehrsen M."/>
            <person name="Haas B."/>
            <person name="Borodovsky M."/>
            <person name="Guigo R."/>
            <person name="Alvarado L."/>
            <person name="Berlin A."/>
            <person name="Bochicchio J."/>
            <person name="Borenstein D."/>
            <person name="Chapman S."/>
            <person name="Chen Z."/>
            <person name="Engels R."/>
            <person name="Freedman E."/>
            <person name="Gellesch M."/>
            <person name="Goldberg J."/>
            <person name="Griggs A."/>
            <person name="Gujja S."/>
            <person name="Heiman D."/>
            <person name="Hepburn T."/>
            <person name="Howarth C."/>
            <person name="Jen D."/>
            <person name="Larson L."/>
            <person name="Lewis B."/>
            <person name="Mehta T."/>
            <person name="Park D."/>
            <person name="Pearson M."/>
            <person name="Roberts A."/>
            <person name="Saif S."/>
            <person name="Shenoy N."/>
            <person name="Sisk P."/>
            <person name="Stolte C."/>
            <person name="Sykes S."/>
            <person name="Thomson T."/>
            <person name="Walk T."/>
            <person name="White J."/>
            <person name="Yandava C."/>
            <person name="Burger G."/>
            <person name="Gray M.W."/>
            <person name="Holland P.W.H."/>
            <person name="King N."/>
            <person name="Lang F.B.F."/>
            <person name="Roger A.J."/>
            <person name="Ruiz-Trillo I."/>
            <person name="Lander E."/>
            <person name="Nusbaum C."/>
        </authorList>
    </citation>
    <scope>NUCLEOTIDE SEQUENCE [LARGE SCALE GENOMIC DNA]</scope>
    <source>
        <strain evidence="2 3">DAOM BR117</strain>
    </source>
</reference>
<dbReference type="AlphaFoldDB" id="A0A0L0HNP4"/>
<dbReference type="STRING" id="645134.A0A0L0HNP4"/>
<dbReference type="VEuPathDB" id="FungiDB:SPPG_01753"/>
<dbReference type="EMBL" id="KQ257452">
    <property type="protein sequence ID" value="KND02668.1"/>
    <property type="molecule type" value="Genomic_DNA"/>
</dbReference>
<evidence type="ECO:0000313" key="3">
    <source>
        <dbReference type="Proteomes" id="UP000053201"/>
    </source>
</evidence>